<dbReference type="InterPro" id="IPR024970">
    <property type="entry name" value="Maelstrom"/>
</dbReference>
<dbReference type="Pfam" id="PF13017">
    <property type="entry name" value="Maelstrom"/>
    <property type="match status" value="1"/>
</dbReference>
<accession>A0A5B7HWK4</accession>
<dbReference type="GO" id="GO:0060964">
    <property type="term" value="P:regulation of miRNA-mediated gene silencing"/>
    <property type="evidence" value="ECO:0007669"/>
    <property type="project" value="InterPro"/>
</dbReference>
<evidence type="ECO:0000313" key="4">
    <source>
        <dbReference type="EMBL" id="MPC74139.1"/>
    </source>
</evidence>
<evidence type="ECO:0000256" key="1">
    <source>
        <dbReference type="ARBA" id="ARBA00007057"/>
    </source>
</evidence>
<protein>
    <recommendedName>
        <fullName evidence="3">Maelstrom domain-containing protein</fullName>
    </recommendedName>
</protein>
<gene>
    <name evidence="4" type="ORF">E2C01_068488</name>
</gene>
<dbReference type="OrthoDB" id="24555at2759"/>
<dbReference type="Proteomes" id="UP000324222">
    <property type="component" value="Unassembled WGS sequence"/>
</dbReference>
<name>A0A5B7HWK4_PORTR</name>
<dbReference type="EMBL" id="VSRR010038309">
    <property type="protein sequence ID" value="MPC74139.1"/>
    <property type="molecule type" value="Genomic_DNA"/>
</dbReference>
<evidence type="ECO:0000256" key="2">
    <source>
        <dbReference type="ARBA" id="ARBA00023158"/>
    </source>
</evidence>
<proteinExistence type="inferred from homology"/>
<reference evidence="4 5" key="1">
    <citation type="submission" date="2019-05" db="EMBL/GenBank/DDBJ databases">
        <title>Another draft genome of Portunus trituberculatus and its Hox gene families provides insights of decapod evolution.</title>
        <authorList>
            <person name="Jeong J.-H."/>
            <person name="Song I."/>
            <person name="Kim S."/>
            <person name="Choi T."/>
            <person name="Kim D."/>
            <person name="Ryu S."/>
            <person name="Kim W."/>
        </authorList>
    </citation>
    <scope>NUCLEOTIDE SEQUENCE [LARGE SCALE GENOMIC DNA]</scope>
    <source>
        <tissue evidence="4">Muscle</tissue>
    </source>
</reference>
<keyword evidence="2" id="KW-0943">RNA-mediated gene silencing</keyword>
<evidence type="ECO:0000259" key="3">
    <source>
        <dbReference type="Pfam" id="PF13017"/>
    </source>
</evidence>
<comment type="similarity">
    <text evidence="1">Belongs to the maelstrom family.</text>
</comment>
<organism evidence="4 5">
    <name type="scientific">Portunus trituberculatus</name>
    <name type="common">Swimming crab</name>
    <name type="synonym">Neptunus trituberculatus</name>
    <dbReference type="NCBI Taxonomy" id="210409"/>
    <lineage>
        <taxon>Eukaryota</taxon>
        <taxon>Metazoa</taxon>
        <taxon>Ecdysozoa</taxon>
        <taxon>Arthropoda</taxon>
        <taxon>Crustacea</taxon>
        <taxon>Multicrustacea</taxon>
        <taxon>Malacostraca</taxon>
        <taxon>Eumalacostraca</taxon>
        <taxon>Eucarida</taxon>
        <taxon>Decapoda</taxon>
        <taxon>Pleocyemata</taxon>
        <taxon>Brachyura</taxon>
        <taxon>Eubrachyura</taxon>
        <taxon>Portunoidea</taxon>
        <taxon>Portunidae</taxon>
        <taxon>Portuninae</taxon>
        <taxon>Portunus</taxon>
    </lineage>
</organism>
<comment type="caution">
    <text evidence="4">The sequence shown here is derived from an EMBL/GenBank/DDBJ whole genome shotgun (WGS) entry which is preliminary data.</text>
</comment>
<feature type="domain" description="Maelstrom" evidence="3">
    <location>
        <begin position="25"/>
        <end position="86"/>
    </location>
</feature>
<evidence type="ECO:0000313" key="5">
    <source>
        <dbReference type="Proteomes" id="UP000324222"/>
    </source>
</evidence>
<sequence length="104" mass="11863">MLFQFMYSTVMVPVPLSVATELITECGLDYHPNLSCPWHLANQMDSARFCTLSTARRWFYYMCQYIDLGKLGVVAQEKKHYPSNMELKGGVQSSMACLTLEVLL</sequence>
<dbReference type="GO" id="GO:0031047">
    <property type="term" value="P:regulatory ncRNA-mediated gene silencing"/>
    <property type="evidence" value="ECO:0007669"/>
    <property type="project" value="UniProtKB-KW"/>
</dbReference>
<keyword evidence="5" id="KW-1185">Reference proteome</keyword>
<dbReference type="AlphaFoldDB" id="A0A5B7HWK4"/>